<name>A0ABU7W9N0_9GAMM</name>
<keyword evidence="2" id="KW-1185">Reference proteome</keyword>
<evidence type="ECO:0000313" key="1">
    <source>
        <dbReference type="EMBL" id="MEF3080668.1"/>
    </source>
</evidence>
<proteinExistence type="predicted"/>
<evidence type="ECO:0000313" key="2">
    <source>
        <dbReference type="Proteomes" id="UP001358324"/>
    </source>
</evidence>
<gene>
    <name evidence="1" type="ORF">V3391_00355</name>
</gene>
<sequence length="101" mass="11240">MLEFFLSGLHAPSSTARRTLRQIISIATLQRVAEPPAVDLVFHDGEADLCGPVGQRAWMPAVFRPSQDGESKNPGTNDWPDLLRRGWPFSLVPFLLGQQKK</sequence>
<accession>A0ABU7W9N0</accession>
<reference evidence="1 2" key="1">
    <citation type="submission" date="2024-01" db="EMBL/GenBank/DDBJ databases">
        <title>Novel species of the genus Luteimonas isolated from rivers.</title>
        <authorList>
            <person name="Lu H."/>
        </authorList>
    </citation>
    <scope>NUCLEOTIDE SEQUENCE [LARGE SCALE GENOMIC DNA]</scope>
    <source>
        <strain evidence="1 2">SMYT11W</strain>
    </source>
</reference>
<comment type="caution">
    <text evidence="1">The sequence shown here is derived from an EMBL/GenBank/DDBJ whole genome shotgun (WGS) entry which is preliminary data.</text>
</comment>
<dbReference type="EMBL" id="JAZHBM010000001">
    <property type="protein sequence ID" value="MEF3080668.1"/>
    <property type="molecule type" value="Genomic_DNA"/>
</dbReference>
<dbReference type="Proteomes" id="UP001358324">
    <property type="component" value="Unassembled WGS sequence"/>
</dbReference>
<organism evidence="1 2">
    <name type="scientific">Luteimonas flava</name>
    <dbReference type="NCBI Taxonomy" id="3115822"/>
    <lineage>
        <taxon>Bacteria</taxon>
        <taxon>Pseudomonadati</taxon>
        <taxon>Pseudomonadota</taxon>
        <taxon>Gammaproteobacteria</taxon>
        <taxon>Lysobacterales</taxon>
        <taxon>Lysobacteraceae</taxon>
        <taxon>Luteimonas</taxon>
    </lineage>
</organism>
<protein>
    <submittedName>
        <fullName evidence="1">Uncharacterized protein</fullName>
    </submittedName>
</protein>